<name>A0ABS9HYU1_9GAMM</name>
<evidence type="ECO:0000259" key="1">
    <source>
        <dbReference type="Pfam" id="PF01882"/>
    </source>
</evidence>
<comment type="caution">
    <text evidence="2">The sequence shown here is derived from an EMBL/GenBank/DDBJ whole genome shotgun (WGS) entry which is preliminary data.</text>
</comment>
<sequence length="443" mass="49560">MSARTLPRPAPLLLALLVLWAALGLAASTGTVPPRWWQGAGAALGLLALIDLVRVWRLPLPQVERSVPDTWPIGIERPVTLAFESARPQRIDVFDLHPVGWQMHGLPRRLDLRRGESARFDYHLRAHERGDFVFDGTHLRVHSPWRLWRQRRTAGELQPVRVFPNFAPLAKFAMFSAEQASRLVGAHLKRRRGEGTDFHQMREYRIGDSLRQIDWKATARSHKLISREYQDERNQQLVLLLDTGRRLLARDELASGRGMAHFDHVLDAALVVAYLALRQGDAVGLLAAGGDSTWVPPRRGAGAIEGLLRGSYALQPSPVATDFLAAATELSVRQRRRSLVMMVTNLRDEDMDDVLAAVQLLRKRHLVCVASLREVALDETLAREVHDLPGAIRAGATAQYLQQRAVAHDALRNHGVMVLDVTCDQLAASLVERYLAVKRDGLL</sequence>
<dbReference type="Proteomes" id="UP001430796">
    <property type="component" value="Unassembled WGS sequence"/>
</dbReference>
<accession>A0ABS9HYU1</accession>
<dbReference type="PANTHER" id="PTHR33608">
    <property type="entry name" value="BLL2464 PROTEIN"/>
    <property type="match status" value="1"/>
</dbReference>
<reference evidence="2 3" key="2">
    <citation type="submission" date="2022-01" db="EMBL/GenBank/DDBJ databases">
        <title>Lysobacter chinensis sp. nov., a bacterium isolated from cow dung compost.</title>
        <authorList>
            <person name="Liu Y."/>
        </authorList>
    </citation>
    <scope>NUCLEOTIDE SEQUENCE [LARGE SCALE GENOMIC DNA]</scope>
    <source>
        <strain evidence="2 3">TLK-CK17</strain>
    </source>
</reference>
<feature type="domain" description="DUF58" evidence="1">
    <location>
        <begin position="200"/>
        <end position="377"/>
    </location>
</feature>
<keyword evidence="3" id="KW-1185">Reference proteome</keyword>
<evidence type="ECO:0000313" key="3">
    <source>
        <dbReference type="Proteomes" id="UP001430796"/>
    </source>
</evidence>
<dbReference type="PANTHER" id="PTHR33608:SF3">
    <property type="entry name" value="SLR2013 PROTEIN"/>
    <property type="match status" value="1"/>
</dbReference>
<dbReference type="InterPro" id="IPR002881">
    <property type="entry name" value="DUF58"/>
</dbReference>
<protein>
    <submittedName>
        <fullName evidence="2">DUF58 domain-containing protein</fullName>
    </submittedName>
</protein>
<organism evidence="2 3">
    <name type="scientific">Marilutibacter chinensis</name>
    <dbReference type="NCBI Taxonomy" id="2912247"/>
    <lineage>
        <taxon>Bacteria</taxon>
        <taxon>Pseudomonadati</taxon>
        <taxon>Pseudomonadota</taxon>
        <taxon>Gammaproteobacteria</taxon>
        <taxon>Lysobacterales</taxon>
        <taxon>Lysobacteraceae</taxon>
        <taxon>Marilutibacter</taxon>
    </lineage>
</organism>
<dbReference type="RefSeq" id="WP_237056652.1">
    <property type="nucleotide sequence ID" value="NZ_JAKJPO010000018.1"/>
</dbReference>
<dbReference type="EMBL" id="JAKJPO010000018">
    <property type="protein sequence ID" value="MCF7223557.1"/>
    <property type="molecule type" value="Genomic_DNA"/>
</dbReference>
<reference evidence="3" key="1">
    <citation type="submission" date="2022-01" db="EMBL/GenBank/DDBJ databases">
        <title>Lysobacter chinensis sp. nov., a bacterium isolated from cow dung compost.</title>
        <authorList>
            <person name="Zhou L.Y."/>
        </authorList>
    </citation>
    <scope>NUCLEOTIDE SEQUENCE [LARGE SCALE GENOMIC DNA]</scope>
    <source>
        <strain evidence="3">TLK-CK17</strain>
    </source>
</reference>
<reference evidence="2 3" key="3">
    <citation type="submission" date="2022-01" db="EMBL/GenBank/DDBJ databases">
        <authorList>
            <person name="Zhou L.Y."/>
        </authorList>
    </citation>
    <scope>NUCLEOTIDE SEQUENCE [LARGE SCALE GENOMIC DNA]</scope>
    <source>
        <strain evidence="2 3">TLK-CK17</strain>
    </source>
</reference>
<evidence type="ECO:0000313" key="2">
    <source>
        <dbReference type="EMBL" id="MCF7223557.1"/>
    </source>
</evidence>
<dbReference type="Pfam" id="PF01882">
    <property type="entry name" value="DUF58"/>
    <property type="match status" value="1"/>
</dbReference>
<proteinExistence type="predicted"/>
<gene>
    <name evidence="2" type="ORF">L3V18_17495</name>
</gene>